<dbReference type="EMBL" id="MU274912">
    <property type="protein sequence ID" value="KAI0088945.1"/>
    <property type="molecule type" value="Genomic_DNA"/>
</dbReference>
<keyword evidence="2" id="KW-1185">Reference proteome</keyword>
<protein>
    <submittedName>
        <fullName evidence="1">O-methyltransferase</fullName>
    </submittedName>
</protein>
<evidence type="ECO:0000313" key="2">
    <source>
        <dbReference type="Proteomes" id="UP001055072"/>
    </source>
</evidence>
<sequence length="478" mass="51782">MADPIRTSLEELHALVDLIKTSVDSIEKTFVASNQPFPSLNGPSEPQSEAIRMSPVVQQASSVLVAAATQLIATVRPPPTTATTYALQFHVPACLRVAVENHVAEILREAGPQGLHVRDIAAPTKVNSEKLGRILRTLATHHVFREVTPDVFANNAISLTLDTGKSVSAILADPEAKYDNTSGIAAVVGHSADECMKSAGYLQEVLSDPSWGSSGDPAKAPFAKAFKVDVPLWEWFERPENSLRLRRFGAAMTMFAHSTYSEAIKEGFDWTELPKGSVVVDVGGGVGSQTMILAKTYDHLKFIVQDRDSVITGSAPGYWKENLPAAITSGRVTLQPHDFFSPQPVQAPAVFIMRCILHDWADDYAVKILRHLRNAAGANTKLIIVDSIVTNACPIPEKSSRIPGLKRDPFPEPLLSNRGMANAMAVLSDMQMLSAINATERTVDQFDKLFEQGGWNLARVNLADGTVFQGAKLVAVPT</sequence>
<accession>A0ACB8U4Q7</accession>
<comment type="caution">
    <text evidence="1">The sequence shown here is derived from an EMBL/GenBank/DDBJ whole genome shotgun (WGS) entry which is preliminary data.</text>
</comment>
<name>A0ACB8U4Q7_9APHY</name>
<gene>
    <name evidence="1" type="ORF">BDY19DRAFT_157910</name>
</gene>
<organism evidence="1 2">
    <name type="scientific">Irpex rosettiformis</name>
    <dbReference type="NCBI Taxonomy" id="378272"/>
    <lineage>
        <taxon>Eukaryota</taxon>
        <taxon>Fungi</taxon>
        <taxon>Dikarya</taxon>
        <taxon>Basidiomycota</taxon>
        <taxon>Agaricomycotina</taxon>
        <taxon>Agaricomycetes</taxon>
        <taxon>Polyporales</taxon>
        <taxon>Irpicaceae</taxon>
        <taxon>Irpex</taxon>
    </lineage>
</organism>
<evidence type="ECO:0000313" key="1">
    <source>
        <dbReference type="EMBL" id="KAI0088945.1"/>
    </source>
</evidence>
<proteinExistence type="predicted"/>
<reference evidence="1" key="1">
    <citation type="journal article" date="2021" name="Environ. Microbiol.">
        <title>Gene family expansions and transcriptome signatures uncover fungal adaptations to wood decay.</title>
        <authorList>
            <person name="Hage H."/>
            <person name="Miyauchi S."/>
            <person name="Viragh M."/>
            <person name="Drula E."/>
            <person name="Min B."/>
            <person name="Chaduli D."/>
            <person name="Navarro D."/>
            <person name="Favel A."/>
            <person name="Norest M."/>
            <person name="Lesage-Meessen L."/>
            <person name="Balint B."/>
            <person name="Merenyi Z."/>
            <person name="de Eugenio L."/>
            <person name="Morin E."/>
            <person name="Martinez A.T."/>
            <person name="Baldrian P."/>
            <person name="Stursova M."/>
            <person name="Martinez M.J."/>
            <person name="Novotny C."/>
            <person name="Magnuson J.K."/>
            <person name="Spatafora J.W."/>
            <person name="Maurice S."/>
            <person name="Pangilinan J."/>
            <person name="Andreopoulos W."/>
            <person name="LaButti K."/>
            <person name="Hundley H."/>
            <person name="Na H."/>
            <person name="Kuo A."/>
            <person name="Barry K."/>
            <person name="Lipzen A."/>
            <person name="Henrissat B."/>
            <person name="Riley R."/>
            <person name="Ahrendt S."/>
            <person name="Nagy L.G."/>
            <person name="Grigoriev I.V."/>
            <person name="Martin F."/>
            <person name="Rosso M.N."/>
        </authorList>
    </citation>
    <scope>NUCLEOTIDE SEQUENCE</scope>
    <source>
        <strain evidence="1">CBS 384.51</strain>
    </source>
</reference>
<dbReference type="Proteomes" id="UP001055072">
    <property type="component" value="Unassembled WGS sequence"/>
</dbReference>